<accession>A0A4U9RA05</accession>
<evidence type="ECO:0000256" key="3">
    <source>
        <dbReference type="ARBA" id="ARBA00023143"/>
    </source>
</evidence>
<evidence type="ECO:0000313" key="7">
    <source>
        <dbReference type="Proteomes" id="UP000308489"/>
    </source>
</evidence>
<keyword evidence="6" id="KW-0969">Cilium</keyword>
<comment type="similarity">
    <text evidence="2">Belongs to the bacterial flagellin family.</text>
</comment>
<reference evidence="6 7" key="1">
    <citation type="submission" date="2019-05" db="EMBL/GenBank/DDBJ databases">
        <authorList>
            <consortium name="Pathogen Informatics"/>
        </authorList>
    </citation>
    <scope>NUCLEOTIDE SEQUENCE [LARGE SCALE GENOMIC DNA]</scope>
    <source>
        <strain evidence="6 7">NCTC503</strain>
    </source>
</reference>
<dbReference type="GO" id="GO:0005198">
    <property type="term" value="F:structural molecule activity"/>
    <property type="evidence" value="ECO:0007669"/>
    <property type="project" value="InterPro"/>
</dbReference>
<protein>
    <submittedName>
        <fullName evidence="6">Flagellar hook-associated protein 3</fullName>
    </submittedName>
</protein>
<keyword evidence="6" id="KW-0282">Flagellum</keyword>
<dbReference type="InterPro" id="IPR001492">
    <property type="entry name" value="Flagellin"/>
</dbReference>
<dbReference type="Pfam" id="PF00700">
    <property type="entry name" value="Flagellin_C"/>
    <property type="match status" value="1"/>
</dbReference>
<keyword evidence="3" id="KW-0975">Bacterial flagellum</keyword>
<feature type="domain" description="Flagellin C-terminal" evidence="5">
    <location>
        <begin position="251"/>
        <end position="332"/>
    </location>
</feature>
<feature type="domain" description="Flagellin N-terminal" evidence="4">
    <location>
        <begin position="3"/>
        <end position="138"/>
    </location>
</feature>
<dbReference type="NCBIfam" id="TIGR02550">
    <property type="entry name" value="flagell_flgL"/>
    <property type="match status" value="1"/>
</dbReference>
<evidence type="ECO:0000313" key="6">
    <source>
        <dbReference type="EMBL" id="VTQ87601.1"/>
    </source>
</evidence>
<dbReference type="SUPFAM" id="SSF64518">
    <property type="entry name" value="Phase 1 flagellin"/>
    <property type="match status" value="1"/>
</dbReference>
<dbReference type="EMBL" id="LR590481">
    <property type="protein sequence ID" value="VTQ87601.1"/>
    <property type="molecule type" value="Genomic_DNA"/>
</dbReference>
<dbReference type="GO" id="GO:0009424">
    <property type="term" value="C:bacterial-type flagellum hook"/>
    <property type="evidence" value="ECO:0007669"/>
    <property type="project" value="InterPro"/>
</dbReference>
<organism evidence="6 7">
    <name type="scientific">Hathewaya histolytica</name>
    <name type="common">Clostridium histolyticum</name>
    <dbReference type="NCBI Taxonomy" id="1498"/>
    <lineage>
        <taxon>Bacteria</taxon>
        <taxon>Bacillati</taxon>
        <taxon>Bacillota</taxon>
        <taxon>Clostridia</taxon>
        <taxon>Eubacteriales</taxon>
        <taxon>Clostridiaceae</taxon>
        <taxon>Hathewaya</taxon>
    </lineage>
</organism>
<keyword evidence="7" id="KW-1185">Reference proteome</keyword>
<dbReference type="Gene3D" id="1.20.1330.10">
    <property type="entry name" value="f41 fragment of flagellin, N-terminal domain"/>
    <property type="match status" value="1"/>
</dbReference>
<evidence type="ECO:0000256" key="1">
    <source>
        <dbReference type="ARBA" id="ARBA00004365"/>
    </source>
</evidence>
<evidence type="ECO:0000259" key="4">
    <source>
        <dbReference type="Pfam" id="PF00669"/>
    </source>
</evidence>
<dbReference type="PANTHER" id="PTHR42792">
    <property type="entry name" value="FLAGELLIN"/>
    <property type="match status" value="1"/>
</dbReference>
<gene>
    <name evidence="6" type="primary">flgL</name>
    <name evidence="6" type="ORF">NCTC503_01106</name>
</gene>
<name>A0A4U9RA05_HATHI</name>
<dbReference type="KEGG" id="hhw:NCTC503_01106"/>
<dbReference type="GO" id="GO:0071973">
    <property type="term" value="P:bacterial-type flagellum-dependent cell motility"/>
    <property type="evidence" value="ECO:0007669"/>
    <property type="project" value="InterPro"/>
</dbReference>
<sequence>MRITNKMLSNNFLRDLSVNINNFNKINEQVTSKKEFRRPSDDPFKVARAMQLHTDININKQYNKNIKDTINYLNVTDTALGQGVDVLKRINELLVSAGDAPYGSGERSAINDEIKQKVDEFGQILNTNFDGKYVFGGSRGTTKPIEVIKENGKIELKYFKKEGGHLDLSKPEDLEQFNTLNQKLKMEISQGVVLDYNATSIEVMQFKTDKGEERDLMKIFKSITNHLDGKDSDGTADSKDAIDKLLTDDLEGIKDSISNLLKIRSEVGAKQNRMDSAKEKNDEQNFNLKEILSNTEDIDVTEKSIEFNIAYAVLISTLQASAKVIQPSLLDFLR</sequence>
<dbReference type="AlphaFoldDB" id="A0A4U9RA05"/>
<proteinExistence type="inferred from homology"/>
<dbReference type="PANTHER" id="PTHR42792:SF1">
    <property type="entry name" value="FLAGELLAR HOOK-ASSOCIATED PROTEIN 3"/>
    <property type="match status" value="1"/>
</dbReference>
<dbReference type="RefSeq" id="WP_138209798.1">
    <property type="nucleotide sequence ID" value="NZ_CBCRUQ010000004.1"/>
</dbReference>
<dbReference type="InterPro" id="IPR013384">
    <property type="entry name" value="Flagell_FlgL"/>
</dbReference>
<dbReference type="Proteomes" id="UP000308489">
    <property type="component" value="Chromosome 1"/>
</dbReference>
<keyword evidence="6" id="KW-0966">Cell projection</keyword>
<dbReference type="OrthoDB" id="9758307at2"/>
<comment type="subcellular location">
    <subcellularLocation>
        <location evidence="1">Bacterial flagellum</location>
    </subcellularLocation>
</comment>
<dbReference type="InterPro" id="IPR046358">
    <property type="entry name" value="Flagellin_C"/>
</dbReference>
<dbReference type="Pfam" id="PF00669">
    <property type="entry name" value="Flagellin_N"/>
    <property type="match status" value="1"/>
</dbReference>
<evidence type="ECO:0000259" key="5">
    <source>
        <dbReference type="Pfam" id="PF00700"/>
    </source>
</evidence>
<dbReference type="InterPro" id="IPR001029">
    <property type="entry name" value="Flagellin_N"/>
</dbReference>
<evidence type="ECO:0000256" key="2">
    <source>
        <dbReference type="ARBA" id="ARBA00005709"/>
    </source>
</evidence>